<feature type="region of interest" description="Disordered" evidence="1">
    <location>
        <begin position="1"/>
        <end position="94"/>
    </location>
</feature>
<proteinExistence type="predicted"/>
<organism evidence="2 3">
    <name type="scientific">Dactylosporangium maewongense</name>
    <dbReference type="NCBI Taxonomy" id="634393"/>
    <lineage>
        <taxon>Bacteria</taxon>
        <taxon>Bacillati</taxon>
        <taxon>Actinomycetota</taxon>
        <taxon>Actinomycetes</taxon>
        <taxon>Micromonosporales</taxon>
        <taxon>Micromonosporaceae</taxon>
        <taxon>Dactylosporangium</taxon>
    </lineage>
</organism>
<reference evidence="2 3" key="1">
    <citation type="journal article" date="2019" name="Int. J. Syst. Evol. Microbiol.">
        <title>The Global Catalogue of Microorganisms (GCM) 10K type strain sequencing project: providing services to taxonomists for standard genome sequencing and annotation.</title>
        <authorList>
            <consortium name="The Broad Institute Genomics Platform"/>
            <consortium name="The Broad Institute Genome Sequencing Center for Infectious Disease"/>
            <person name="Wu L."/>
            <person name="Ma J."/>
        </authorList>
    </citation>
    <scope>NUCLEOTIDE SEQUENCE [LARGE SCALE GENOMIC DNA]</scope>
    <source>
        <strain evidence="2 3">JCM 15933</strain>
    </source>
</reference>
<sequence length="160" mass="17923">MASPTPESGCRPGRPAHTLAGGGRDGEVTAVARRSPQEKKALSYAKDRRNDYGENDKSSRKNIRRNKRHPNRADRHRSHQVLAAATGPASATASEAAETKLLAKKSMWLTKRWRKYRDAPLADMLTFQLRRRARLGIDAPSTAEARIDRIRGARDRAGWR</sequence>
<feature type="compositionally biased region" description="Basic and acidic residues" evidence="1">
    <location>
        <begin position="35"/>
        <end position="59"/>
    </location>
</feature>
<name>A0ABN2BLM1_9ACTN</name>
<accession>A0ABN2BLM1</accession>
<dbReference type="Proteomes" id="UP001501470">
    <property type="component" value="Unassembled WGS sequence"/>
</dbReference>
<feature type="compositionally biased region" description="Basic residues" evidence="1">
    <location>
        <begin position="60"/>
        <end position="79"/>
    </location>
</feature>
<protein>
    <submittedName>
        <fullName evidence="2">Uncharacterized protein</fullName>
    </submittedName>
</protein>
<comment type="caution">
    <text evidence="2">The sequence shown here is derived from an EMBL/GenBank/DDBJ whole genome shotgun (WGS) entry which is preliminary data.</text>
</comment>
<evidence type="ECO:0000313" key="3">
    <source>
        <dbReference type="Proteomes" id="UP001501470"/>
    </source>
</evidence>
<gene>
    <name evidence="2" type="ORF">GCM10009827_074000</name>
</gene>
<evidence type="ECO:0000313" key="2">
    <source>
        <dbReference type="EMBL" id="GAA1543521.1"/>
    </source>
</evidence>
<evidence type="ECO:0000256" key="1">
    <source>
        <dbReference type="SAM" id="MobiDB-lite"/>
    </source>
</evidence>
<keyword evidence="3" id="KW-1185">Reference proteome</keyword>
<feature type="compositionally biased region" description="Low complexity" evidence="1">
    <location>
        <begin position="82"/>
        <end position="94"/>
    </location>
</feature>
<dbReference type="EMBL" id="BAAAQD010000017">
    <property type="protein sequence ID" value="GAA1543521.1"/>
    <property type="molecule type" value="Genomic_DNA"/>
</dbReference>